<feature type="region of interest" description="Disordered" evidence="1">
    <location>
        <begin position="1"/>
        <end position="47"/>
    </location>
</feature>
<evidence type="ECO:0000313" key="3">
    <source>
        <dbReference type="Proteomes" id="UP000547510"/>
    </source>
</evidence>
<proteinExistence type="predicted"/>
<name>A0A841CKH4_9PSEU</name>
<dbReference type="RefSeq" id="WP_184691654.1">
    <property type="nucleotide sequence ID" value="NZ_JACHJN010000005.1"/>
</dbReference>
<organism evidence="2 3">
    <name type="scientific">Saccharothrix tamanrassetensis</name>
    <dbReference type="NCBI Taxonomy" id="1051531"/>
    <lineage>
        <taxon>Bacteria</taxon>
        <taxon>Bacillati</taxon>
        <taxon>Actinomycetota</taxon>
        <taxon>Actinomycetes</taxon>
        <taxon>Pseudonocardiales</taxon>
        <taxon>Pseudonocardiaceae</taxon>
        <taxon>Saccharothrix</taxon>
    </lineage>
</organism>
<accession>A0A841CKH4</accession>
<keyword evidence="3" id="KW-1185">Reference proteome</keyword>
<dbReference type="Proteomes" id="UP000547510">
    <property type="component" value="Unassembled WGS sequence"/>
</dbReference>
<comment type="caution">
    <text evidence="2">The sequence shown here is derived from an EMBL/GenBank/DDBJ whole genome shotgun (WGS) entry which is preliminary data.</text>
</comment>
<dbReference type="EMBL" id="JACHJN010000005">
    <property type="protein sequence ID" value="MBB5956864.1"/>
    <property type="molecule type" value="Genomic_DNA"/>
</dbReference>
<evidence type="ECO:0000313" key="2">
    <source>
        <dbReference type="EMBL" id="MBB5956864.1"/>
    </source>
</evidence>
<protein>
    <submittedName>
        <fullName evidence="2">Uncharacterized protein</fullName>
    </submittedName>
</protein>
<gene>
    <name evidence="2" type="ORF">FHS29_003457</name>
</gene>
<sequence length="85" mass="8394">MTLRVRPGSGEAVAGTPLTGDGPSPPSAATGESTSFAGGRDLTPPPGATAVLRCRVPAVLHRPGLVSGLPALVVGLSQTQRSLPV</sequence>
<evidence type="ECO:0000256" key="1">
    <source>
        <dbReference type="SAM" id="MobiDB-lite"/>
    </source>
</evidence>
<dbReference type="AlphaFoldDB" id="A0A841CKH4"/>
<reference evidence="2 3" key="1">
    <citation type="submission" date="2020-08" db="EMBL/GenBank/DDBJ databases">
        <title>Genomic Encyclopedia of Type Strains, Phase III (KMG-III): the genomes of soil and plant-associated and newly described type strains.</title>
        <authorList>
            <person name="Whitman W."/>
        </authorList>
    </citation>
    <scope>NUCLEOTIDE SEQUENCE [LARGE SCALE GENOMIC DNA]</scope>
    <source>
        <strain evidence="2 3">CECT 8640</strain>
    </source>
</reference>